<dbReference type="EMBL" id="CAJNNW010001337">
    <property type="protein sequence ID" value="CAE8637472.1"/>
    <property type="molecule type" value="Genomic_DNA"/>
</dbReference>
<dbReference type="GO" id="GO:0003677">
    <property type="term" value="F:DNA binding"/>
    <property type="evidence" value="ECO:0007669"/>
    <property type="project" value="TreeGrafter"/>
</dbReference>
<dbReference type="CDD" id="cd04458">
    <property type="entry name" value="CSP_CDS"/>
    <property type="match status" value="1"/>
</dbReference>
<feature type="binding site" evidence="5">
    <location>
        <position position="458"/>
    </location>
    <ligand>
        <name>FAD</name>
        <dbReference type="ChEBI" id="CHEBI:57692"/>
    </ligand>
</feature>
<dbReference type="GO" id="GO:0006139">
    <property type="term" value="P:nucleobase-containing compound metabolic process"/>
    <property type="evidence" value="ECO:0007669"/>
    <property type="project" value="UniProtKB-ARBA"/>
</dbReference>
<dbReference type="GO" id="GO:0071949">
    <property type="term" value="F:FAD binding"/>
    <property type="evidence" value="ECO:0007669"/>
    <property type="project" value="TreeGrafter"/>
</dbReference>
<dbReference type="Proteomes" id="UP000626109">
    <property type="component" value="Unassembled WGS sequence"/>
</dbReference>
<dbReference type="Pfam" id="PF03441">
    <property type="entry name" value="FAD_binding_7"/>
    <property type="match status" value="1"/>
</dbReference>
<organism evidence="10 11">
    <name type="scientific">Polarella glacialis</name>
    <name type="common">Dinoflagellate</name>
    <dbReference type="NCBI Taxonomy" id="89957"/>
    <lineage>
        <taxon>Eukaryota</taxon>
        <taxon>Sar</taxon>
        <taxon>Alveolata</taxon>
        <taxon>Dinophyceae</taxon>
        <taxon>Suessiales</taxon>
        <taxon>Suessiaceae</taxon>
        <taxon>Polarella</taxon>
    </lineage>
</organism>
<feature type="site" description="Electron transfer via tryptophanyl radical" evidence="6">
    <location>
        <position position="547"/>
    </location>
</feature>
<feature type="site" description="Electron transfer via tryptophanyl radical" evidence="6">
    <location>
        <position position="600"/>
    </location>
</feature>
<dbReference type="SUPFAM" id="SSF52425">
    <property type="entry name" value="Cryptochrome/photolyase, N-terminal domain"/>
    <property type="match status" value="1"/>
</dbReference>
<evidence type="ECO:0000313" key="11">
    <source>
        <dbReference type="Proteomes" id="UP000626109"/>
    </source>
</evidence>
<dbReference type="InterPro" id="IPR036155">
    <property type="entry name" value="Crypto/Photolyase_N_sf"/>
</dbReference>
<dbReference type="GO" id="GO:0005737">
    <property type="term" value="C:cytoplasm"/>
    <property type="evidence" value="ECO:0007669"/>
    <property type="project" value="TreeGrafter"/>
</dbReference>
<dbReference type="SUPFAM" id="SSF50249">
    <property type="entry name" value="Nucleic acid-binding proteins"/>
    <property type="match status" value="1"/>
</dbReference>
<comment type="cofactor">
    <cofactor evidence="5">
        <name>FAD</name>
        <dbReference type="ChEBI" id="CHEBI:57692"/>
    </cofactor>
    <text evidence="5">Binds 1 FAD per subunit.</text>
</comment>
<dbReference type="InterPro" id="IPR036134">
    <property type="entry name" value="Crypto/Photolyase_FAD-like_sf"/>
</dbReference>
<feature type="compositionally biased region" description="Basic and acidic residues" evidence="7">
    <location>
        <begin position="202"/>
        <end position="211"/>
    </location>
</feature>
<dbReference type="PANTHER" id="PTHR11455:SF18">
    <property type="entry name" value="SI:CH1073-390K14.1"/>
    <property type="match status" value="1"/>
</dbReference>
<dbReference type="GO" id="GO:0005634">
    <property type="term" value="C:nucleus"/>
    <property type="evidence" value="ECO:0007669"/>
    <property type="project" value="TreeGrafter"/>
</dbReference>
<dbReference type="AlphaFoldDB" id="A0A813HGF1"/>
<dbReference type="PROSITE" id="PS51645">
    <property type="entry name" value="PHR_CRY_ALPHA_BETA"/>
    <property type="match status" value="1"/>
</dbReference>
<dbReference type="SUPFAM" id="SSF48173">
    <property type="entry name" value="Cryptochrome/photolyase FAD-binding domain"/>
    <property type="match status" value="1"/>
</dbReference>
<comment type="similarity">
    <text evidence="1">Belongs to the DNA photolyase class-1 family.</text>
</comment>
<keyword evidence="2 5" id="KW-0285">Flavoprotein</keyword>
<feature type="binding site" evidence="5">
    <location>
        <begin position="613"/>
        <end position="615"/>
    </location>
    <ligand>
        <name>FAD</name>
        <dbReference type="ChEBI" id="CHEBI:57692"/>
    </ligand>
</feature>
<dbReference type="PANTHER" id="PTHR11455">
    <property type="entry name" value="CRYPTOCHROME"/>
    <property type="match status" value="1"/>
</dbReference>
<dbReference type="Gene3D" id="1.25.40.80">
    <property type="match status" value="1"/>
</dbReference>
<dbReference type="InterPro" id="IPR012340">
    <property type="entry name" value="NA-bd_OB-fold"/>
</dbReference>
<keyword evidence="3 5" id="KW-0274">FAD</keyword>
<dbReference type="Pfam" id="PF00875">
    <property type="entry name" value="DNA_photolyase"/>
    <property type="match status" value="1"/>
</dbReference>
<sequence length="949" mass="106266">MRVLEVTTPAATVESAQESEIEIRGKRWGFIAPVAPGRSSAANLQPPDANSDNFTGCAGQPELTSDSSDSEFEQYVDDNLCADANESLEREVLEDKILGWHTASASTGLDAGDGGRERTPSPIFRQQPRTNRRDNPFHRRDRPDRRLQGGRVTRQLPLEQRKGVSLTSPGVGSSSHVPAIEGADGAGSTTTAARNLRRARRRAEARGDSELSKAPGGCVVLIREDCRLHDNPALAAAAEIHPWVVPLYVHDDKDPSPWPVRGAGLWWRHESLRHYDSSLRGLGSRIVCRRGVYLEQVIDVLLETGATALHFNRQLEPWHHDRDLQLESAVSESLGLEVRTFKGMVAAFEPWESKDRSERKERLEDPVPTVTKRLEPPPKGWPFSLKIEELGYGRTGGRKIPPGFRPFNEKRQWLLSEGQADPAQDDWAFEMRKFWPMGEGEAMKRLEEWLKEAAWGCYFPPDLHPKDKVGGRFRADKKWTAMLSPYLRFGDLSPRYVYARCRDALPFELRRLFLKRVVWRDKAYAQLFQFPHSHSVSIRYMYEEQNWSGTRLQLRRWQRGETGFPLVDAAMRQLWKVGWMSNHLRHVTAQFLVEHLDLNWKDGLAWYDYTLVDTDVAINAMMWQMGGHSGIGGWNFVMHPIYAAKKVDPAGAYVRRWLPELKNLPLEYIHCPWEAPMGTCISAAVLINGVYWQRVIEDLIKARKIHQFNVIEVRKRFPQLVDKDGLDLLFLDNGKTLHLEVRDDIRENNADKLSLMMTPDDPRSALRRNLNFAKGIHSGLIYEEGCVSLSGTPAPVSRALCRLAKSASSLRVLSTAASQSAAKLANGAMSKTGSVKHWNEEKGFGFITPTGEETDVFVHRSSLQSADALASGDEVRFDVEYDDRKGKEKAALHSRHAARSVPLGYGGGMGGGMGGGYAKGGGYGGGYGGGKGGPDDAHIEKAYLILLGV</sequence>
<dbReference type="InterPro" id="IPR019844">
    <property type="entry name" value="CSD_CS"/>
</dbReference>
<gene>
    <name evidence="10" type="ORF">PGLA2088_LOCUS1689</name>
</gene>
<dbReference type="GO" id="GO:0043153">
    <property type="term" value="P:entrainment of circadian clock by photoperiod"/>
    <property type="evidence" value="ECO:0007669"/>
    <property type="project" value="TreeGrafter"/>
</dbReference>
<feature type="domain" description="Photolyase/cryptochrome alpha/beta" evidence="8">
    <location>
        <begin position="216"/>
        <end position="346"/>
    </location>
</feature>
<feature type="region of interest" description="Disordered" evidence="7">
    <location>
        <begin position="105"/>
        <end position="213"/>
    </location>
</feature>
<dbReference type="GO" id="GO:0003904">
    <property type="term" value="F:deoxyribodipyrimidine photo-lyase activity"/>
    <property type="evidence" value="ECO:0007669"/>
    <property type="project" value="TreeGrafter"/>
</dbReference>
<protein>
    <recommendedName>
        <fullName evidence="12">Photolyase/cryptochrome alpha/beta domain-containing protein</fullName>
    </recommendedName>
</protein>
<evidence type="ECO:0000256" key="6">
    <source>
        <dbReference type="PIRSR" id="PIRSR602081-2"/>
    </source>
</evidence>
<dbReference type="SMART" id="SM00357">
    <property type="entry name" value="CSP"/>
    <property type="match status" value="1"/>
</dbReference>
<dbReference type="PROSITE" id="PS00352">
    <property type="entry name" value="CSD_1"/>
    <property type="match status" value="1"/>
</dbReference>
<reference evidence="10" key="1">
    <citation type="submission" date="2021-02" db="EMBL/GenBank/DDBJ databases">
        <authorList>
            <person name="Dougan E. K."/>
            <person name="Rhodes N."/>
            <person name="Thang M."/>
            <person name="Chan C."/>
        </authorList>
    </citation>
    <scope>NUCLEOTIDE SEQUENCE</scope>
</reference>
<dbReference type="PROSITE" id="PS51857">
    <property type="entry name" value="CSD_2"/>
    <property type="match status" value="1"/>
</dbReference>
<feature type="binding site" evidence="5">
    <location>
        <position position="513"/>
    </location>
    <ligand>
        <name>FAD</name>
        <dbReference type="ChEBI" id="CHEBI:57692"/>
    </ligand>
</feature>
<dbReference type="InterPro" id="IPR006050">
    <property type="entry name" value="DNA_photolyase_N"/>
</dbReference>
<evidence type="ECO:0008006" key="12">
    <source>
        <dbReference type="Google" id="ProtNLM"/>
    </source>
</evidence>
<evidence type="ECO:0000259" key="9">
    <source>
        <dbReference type="PROSITE" id="PS51857"/>
    </source>
</evidence>
<feature type="compositionally biased region" description="Low complexity" evidence="7">
    <location>
        <begin position="182"/>
        <end position="194"/>
    </location>
</feature>
<evidence type="ECO:0000313" key="10">
    <source>
        <dbReference type="EMBL" id="CAE8637472.1"/>
    </source>
</evidence>
<dbReference type="InterPro" id="IPR002081">
    <property type="entry name" value="Cryptochrome/DNA_photolyase_1"/>
</dbReference>
<dbReference type="Pfam" id="PF00313">
    <property type="entry name" value="CSD"/>
    <property type="match status" value="1"/>
</dbReference>
<accession>A0A813HGF1</accession>
<keyword evidence="4" id="KW-0157">Chromophore</keyword>
<dbReference type="InterPro" id="IPR002059">
    <property type="entry name" value="CSP_DNA-bd"/>
</dbReference>
<evidence type="ECO:0000256" key="4">
    <source>
        <dbReference type="ARBA" id="ARBA00022991"/>
    </source>
</evidence>
<feature type="binding site" evidence="5">
    <location>
        <begin position="480"/>
        <end position="484"/>
    </location>
    <ligand>
        <name>FAD</name>
        <dbReference type="ChEBI" id="CHEBI:57692"/>
    </ligand>
</feature>
<evidence type="ECO:0000256" key="7">
    <source>
        <dbReference type="SAM" id="MobiDB-lite"/>
    </source>
</evidence>
<feature type="compositionally biased region" description="Basic and acidic residues" evidence="7">
    <location>
        <begin position="131"/>
        <end position="147"/>
    </location>
</feature>
<feature type="compositionally biased region" description="Polar residues" evidence="7">
    <location>
        <begin position="40"/>
        <end position="54"/>
    </location>
</feature>
<evidence type="ECO:0000256" key="1">
    <source>
        <dbReference type="ARBA" id="ARBA00005862"/>
    </source>
</evidence>
<dbReference type="InterPro" id="IPR018394">
    <property type="entry name" value="DNA_photolyase_1_CS_C"/>
</dbReference>
<feature type="region of interest" description="Disordered" evidence="7">
    <location>
        <begin position="39"/>
        <end position="72"/>
    </location>
</feature>
<feature type="site" description="Electron transfer via tryptophanyl radical" evidence="6">
    <location>
        <position position="623"/>
    </location>
</feature>
<dbReference type="InterPro" id="IPR011129">
    <property type="entry name" value="CSD"/>
</dbReference>
<dbReference type="InterPro" id="IPR005101">
    <property type="entry name" value="Cryptochr/Photolyase_FAD-bd"/>
</dbReference>
<proteinExistence type="inferred from homology"/>
<evidence type="ECO:0000256" key="2">
    <source>
        <dbReference type="ARBA" id="ARBA00022630"/>
    </source>
</evidence>
<evidence type="ECO:0000256" key="3">
    <source>
        <dbReference type="ARBA" id="ARBA00022827"/>
    </source>
</evidence>
<dbReference type="Gene3D" id="3.40.50.620">
    <property type="entry name" value="HUPs"/>
    <property type="match status" value="1"/>
</dbReference>
<dbReference type="GO" id="GO:0006950">
    <property type="term" value="P:response to stress"/>
    <property type="evidence" value="ECO:0007669"/>
    <property type="project" value="UniProtKB-ARBA"/>
</dbReference>
<evidence type="ECO:0000259" key="8">
    <source>
        <dbReference type="PROSITE" id="PS51645"/>
    </source>
</evidence>
<dbReference type="InterPro" id="IPR014729">
    <property type="entry name" value="Rossmann-like_a/b/a_fold"/>
</dbReference>
<dbReference type="PRINTS" id="PR00147">
    <property type="entry name" value="DNAPHOTLYASE"/>
</dbReference>
<dbReference type="Gene3D" id="1.10.579.10">
    <property type="entry name" value="DNA Cyclobutane Dipyrimidine Photolyase, subunit A, domain 3"/>
    <property type="match status" value="1"/>
</dbReference>
<feature type="compositionally biased region" description="Polar residues" evidence="7">
    <location>
        <begin position="165"/>
        <end position="176"/>
    </location>
</feature>
<name>A0A813HGF1_POLGL</name>
<dbReference type="Gene3D" id="2.40.50.140">
    <property type="entry name" value="Nucleic acid-binding proteins"/>
    <property type="match status" value="1"/>
</dbReference>
<feature type="domain" description="CSD" evidence="9">
    <location>
        <begin position="830"/>
        <end position="902"/>
    </location>
</feature>
<comment type="caution">
    <text evidence="10">The sequence shown here is derived from an EMBL/GenBank/DDBJ whole genome shotgun (WGS) entry which is preliminary data.</text>
</comment>
<dbReference type="GO" id="GO:0032922">
    <property type="term" value="P:circadian regulation of gene expression"/>
    <property type="evidence" value="ECO:0007669"/>
    <property type="project" value="TreeGrafter"/>
</dbReference>
<dbReference type="PROSITE" id="PS00394">
    <property type="entry name" value="DNA_PHOTOLYASES_1_1"/>
    <property type="match status" value="1"/>
</dbReference>
<evidence type="ECO:0000256" key="5">
    <source>
        <dbReference type="PIRSR" id="PIRSR602081-1"/>
    </source>
</evidence>